<protein>
    <submittedName>
        <fullName evidence="3">Phage terminase large subunit</fullName>
    </submittedName>
</protein>
<gene>
    <name evidence="3" type="primary">terL</name>
    <name evidence="3" type="ORF">F6V25_08030</name>
</gene>
<evidence type="ECO:0000256" key="1">
    <source>
        <dbReference type="SAM" id="MobiDB-lite"/>
    </source>
</evidence>
<evidence type="ECO:0000313" key="3">
    <source>
        <dbReference type="EMBL" id="KAB0665661.1"/>
    </source>
</evidence>
<dbReference type="EMBL" id="VZQZ01000004">
    <property type="protein sequence ID" value="KAB0665661.1"/>
    <property type="molecule type" value="Genomic_DNA"/>
</dbReference>
<dbReference type="AlphaFoldDB" id="A0A7J4ZR80"/>
<dbReference type="Proteomes" id="UP000420562">
    <property type="component" value="Unassembled WGS sequence"/>
</dbReference>
<dbReference type="InterPro" id="IPR054762">
    <property type="entry name" value="Gp19_RNaseH-like"/>
</dbReference>
<dbReference type="NCBIfam" id="NF033889">
    <property type="entry name" value="termin_lrg_T7"/>
    <property type="match status" value="1"/>
</dbReference>
<name>A0A7J4ZR80_9BACT</name>
<dbReference type="RefSeq" id="WP_151128102.1">
    <property type="nucleotide sequence ID" value="NZ_VZQZ01000004.1"/>
</dbReference>
<evidence type="ECO:0000259" key="2">
    <source>
        <dbReference type="Pfam" id="PF22530"/>
    </source>
</evidence>
<sequence>MSEKGSFPAFYLKWGELVHWDVPDVHLEACDWLEHGRTGRVAVFKALRGFSKSTIVGRYVSDKLRKNSAYRFQLLSATDKDGAKMSRDSQHVINRHPWCKGMRGKGGLWKSHSFEVEGSDDPRNPSVVAYGINSNLTGGRADEFINDDVEVPKTIRTPALREAIREKLSEETHILVPGGKILYVGTDHCVDSIYKEQIEDGADLLEIPLFRKGITHISKDGLSDSFLFDFRVQTASDLYVCIGINKPRLLGDDEYQVHGLRDFKGGFIKLKTAPAPDERVSIYSGNIWPKRFTRAEITFRIKRCRTWGEWDSQYMLKPAQLTKVRLDPARMIPYDAMPEIRSANGSISLWINGIRMVGAKAWWDCSLGKVNSDASALAVIFTCAAGYLYWQVAQGMTGEIDEQCQQVVPVVKAFQLRSIDVETNGPGGFVPAILRRHLKSAGLACAVVPKWSKQNKNLRILDALETPLSGSFLYAHQSVLQGPVPAQMREWDATNPDNEDDYLDAASGAISTTPVRIGNHVPPVGDAGDDWRPGSGTHEAQSDY</sequence>
<evidence type="ECO:0000313" key="4">
    <source>
        <dbReference type="Proteomes" id="UP000420562"/>
    </source>
</evidence>
<feature type="region of interest" description="Disordered" evidence="1">
    <location>
        <begin position="514"/>
        <end position="544"/>
    </location>
</feature>
<dbReference type="InterPro" id="IPR047987">
    <property type="entry name" value="Gp19-like_virus"/>
</dbReference>
<dbReference type="Pfam" id="PF22530">
    <property type="entry name" value="Terminase-T7_RNaseH-like"/>
    <property type="match status" value="1"/>
</dbReference>
<feature type="domain" description="Terminase large subunit ribonuclease H-like" evidence="2">
    <location>
        <begin position="375"/>
        <end position="466"/>
    </location>
</feature>
<proteinExistence type="predicted"/>
<reference evidence="3 4" key="1">
    <citation type="submission" date="2019-09" db="EMBL/GenBank/DDBJ databases">
        <title>Geobacter sp. Red96, a novel strain isolated from paddy soil.</title>
        <authorList>
            <person name="Xu Z."/>
            <person name="Masuda Y."/>
            <person name="Itoh H."/>
            <person name="Senoo K."/>
        </authorList>
    </citation>
    <scope>NUCLEOTIDE SEQUENCE [LARGE SCALE GENOMIC DNA]</scope>
    <source>
        <strain evidence="3 4">Red96</strain>
    </source>
</reference>
<keyword evidence="4" id="KW-1185">Reference proteome</keyword>
<accession>A0A7J4ZR80</accession>
<organism evidence="3 4">
    <name type="scientific">Oryzomonas japonica</name>
    <dbReference type="NCBI Taxonomy" id="2603858"/>
    <lineage>
        <taxon>Bacteria</taxon>
        <taxon>Pseudomonadati</taxon>
        <taxon>Thermodesulfobacteriota</taxon>
        <taxon>Desulfuromonadia</taxon>
        <taxon>Geobacterales</taxon>
        <taxon>Geobacteraceae</taxon>
        <taxon>Oryzomonas</taxon>
    </lineage>
</organism>
<comment type="caution">
    <text evidence="3">The sequence shown here is derived from an EMBL/GenBank/DDBJ whole genome shotgun (WGS) entry which is preliminary data.</text>
</comment>